<evidence type="ECO:0000313" key="1">
    <source>
        <dbReference type="EMBL" id="KAK3699631.1"/>
    </source>
</evidence>
<comment type="caution">
    <text evidence="1">The sequence shown here is derived from an EMBL/GenBank/DDBJ whole genome shotgun (WGS) entry which is preliminary data.</text>
</comment>
<keyword evidence="2" id="KW-1185">Reference proteome</keyword>
<dbReference type="EMBL" id="JAUTXU010000195">
    <property type="protein sequence ID" value="KAK3699631.1"/>
    <property type="molecule type" value="Genomic_DNA"/>
</dbReference>
<dbReference type="Proteomes" id="UP001281147">
    <property type="component" value="Unassembled WGS sequence"/>
</dbReference>
<protein>
    <submittedName>
        <fullName evidence="1">Uncharacterized protein</fullName>
    </submittedName>
</protein>
<organism evidence="1 2">
    <name type="scientific">Vermiconidia calcicola</name>
    <dbReference type="NCBI Taxonomy" id="1690605"/>
    <lineage>
        <taxon>Eukaryota</taxon>
        <taxon>Fungi</taxon>
        <taxon>Dikarya</taxon>
        <taxon>Ascomycota</taxon>
        <taxon>Pezizomycotina</taxon>
        <taxon>Dothideomycetes</taxon>
        <taxon>Dothideomycetidae</taxon>
        <taxon>Mycosphaerellales</taxon>
        <taxon>Extremaceae</taxon>
        <taxon>Vermiconidia</taxon>
    </lineage>
</organism>
<sequence length="275" mass="31328">MTGFFDLPAELRLYTYEIALADAIKAPMYFHFNDVLKLHDFKEWTSTQSGLEALRFSLRLPLFNRYRDCSYDLQLTTQAVQLLHTGAATDRFDLRILLQDFFPVLEAGILAELAVRNASLRSRPQSISVRKGIPLPGPDSNGMISYLAVELSTSSSAVQLSRYQKEPSVSDRNFPTNYHLYPVMDMKGLVKDLTFEGLDIDLLRAKLYHARDAPWKNRHGFVRGSRSEKMWELYAELGKRERSNVIAGILEFPESDDSELETDSEDFSDGSVDLD</sequence>
<proteinExistence type="predicted"/>
<name>A0ACC3MQU4_9PEZI</name>
<evidence type="ECO:0000313" key="2">
    <source>
        <dbReference type="Proteomes" id="UP001281147"/>
    </source>
</evidence>
<accession>A0ACC3MQU4</accession>
<gene>
    <name evidence="1" type="ORF">LTR37_016367</name>
</gene>
<reference evidence="1" key="1">
    <citation type="submission" date="2023-07" db="EMBL/GenBank/DDBJ databases">
        <title>Black Yeasts Isolated from many extreme environments.</title>
        <authorList>
            <person name="Coleine C."/>
            <person name="Stajich J.E."/>
            <person name="Selbmann L."/>
        </authorList>
    </citation>
    <scope>NUCLEOTIDE SEQUENCE</scope>
    <source>
        <strain evidence="1">CCFEE 5714</strain>
    </source>
</reference>